<comment type="caution">
    <text evidence="2">The sequence shown here is derived from an EMBL/GenBank/DDBJ whole genome shotgun (WGS) entry which is preliminary data.</text>
</comment>
<protein>
    <submittedName>
        <fullName evidence="2">Serine hydrolase</fullName>
    </submittedName>
</protein>
<dbReference type="InterPro" id="IPR012338">
    <property type="entry name" value="Beta-lactam/transpept-like"/>
</dbReference>
<dbReference type="SUPFAM" id="SSF56601">
    <property type="entry name" value="beta-lactamase/transpeptidase-like"/>
    <property type="match status" value="1"/>
</dbReference>
<dbReference type="Pfam" id="PF00144">
    <property type="entry name" value="Beta-lactamase"/>
    <property type="match status" value="1"/>
</dbReference>
<evidence type="ECO:0000313" key="3">
    <source>
        <dbReference type="Proteomes" id="UP000186143"/>
    </source>
</evidence>
<dbReference type="InterPro" id="IPR001466">
    <property type="entry name" value="Beta-lactam-related"/>
</dbReference>
<dbReference type="Proteomes" id="UP000186143">
    <property type="component" value="Unassembled WGS sequence"/>
</dbReference>
<dbReference type="GO" id="GO:0016787">
    <property type="term" value="F:hydrolase activity"/>
    <property type="evidence" value="ECO:0007669"/>
    <property type="project" value="UniProtKB-KW"/>
</dbReference>
<name>A0A1Q9AHA1_9HYPH</name>
<sequence>MAAPGETGFKSDPAPRFDALAQDGGLSGVHGVVALLGGRIVFERYIDGTDMRWGQPLGHVEFQPETLHDIRSVTKSIIGLLYGIALTKGCVPEPDEPLVTLFPEYADLGRDPERKRLTVRHALTMTLGMEWNEDAPYTSSANSEIAMEQAADRYRFILDRPILAEPGRGWIYSGGAVALLGKIIERGTGQSLPDFARDTLFTPLGIEAMEWIEGQDGEASAASGLRLSPRSLARIGQMILQGGQWGGNRIIPEAWLDQSFRPAAMVDIGWPGMRYGYLWYLGEEAITDRTGTYGERFVAALGNGGQRLFVFPGFDFVLAITCGNYNLPDQWRAPAALLYKVFLPSLTQR</sequence>
<dbReference type="Gene3D" id="3.40.710.10">
    <property type="entry name" value="DD-peptidase/beta-lactamase superfamily"/>
    <property type="match status" value="1"/>
</dbReference>
<evidence type="ECO:0000313" key="2">
    <source>
        <dbReference type="EMBL" id="OLP54607.1"/>
    </source>
</evidence>
<accession>A0A1Q9AHA1</accession>
<dbReference type="InterPro" id="IPR050789">
    <property type="entry name" value="Diverse_Enzym_Activities"/>
</dbReference>
<gene>
    <name evidence="2" type="ORF">BJF92_03825</name>
</gene>
<reference evidence="2 3" key="1">
    <citation type="submission" date="2016-09" db="EMBL/GenBank/DDBJ databases">
        <title>Rhizobium sp. nov., a novel species isolated from the rice rhizosphere.</title>
        <authorList>
            <person name="Zhao J."/>
            <person name="Zhang X."/>
        </authorList>
    </citation>
    <scope>NUCLEOTIDE SEQUENCE [LARGE SCALE GENOMIC DNA]</scope>
    <source>
        <strain evidence="2 3">MH17</strain>
    </source>
</reference>
<feature type="domain" description="Beta-lactamase-related" evidence="1">
    <location>
        <begin position="21"/>
        <end position="320"/>
    </location>
</feature>
<keyword evidence="2" id="KW-0378">Hydrolase</keyword>
<dbReference type="AlphaFoldDB" id="A0A1Q9AHA1"/>
<dbReference type="STRING" id="1672749.BJF92_03825"/>
<dbReference type="EMBL" id="MKIO01000033">
    <property type="protein sequence ID" value="OLP54607.1"/>
    <property type="molecule type" value="Genomic_DNA"/>
</dbReference>
<dbReference type="PANTHER" id="PTHR43283:SF7">
    <property type="entry name" value="BETA-LACTAMASE-RELATED DOMAIN-CONTAINING PROTEIN"/>
    <property type="match status" value="1"/>
</dbReference>
<proteinExistence type="predicted"/>
<dbReference type="PANTHER" id="PTHR43283">
    <property type="entry name" value="BETA-LACTAMASE-RELATED"/>
    <property type="match status" value="1"/>
</dbReference>
<evidence type="ECO:0000259" key="1">
    <source>
        <dbReference type="Pfam" id="PF00144"/>
    </source>
</evidence>
<organism evidence="2 3">
    <name type="scientific">Xaviernesmea rhizosphaerae</name>
    <dbReference type="NCBI Taxonomy" id="1672749"/>
    <lineage>
        <taxon>Bacteria</taxon>
        <taxon>Pseudomonadati</taxon>
        <taxon>Pseudomonadota</taxon>
        <taxon>Alphaproteobacteria</taxon>
        <taxon>Hyphomicrobiales</taxon>
        <taxon>Rhizobiaceae</taxon>
        <taxon>Rhizobium/Agrobacterium group</taxon>
        <taxon>Xaviernesmea</taxon>
    </lineage>
</organism>